<dbReference type="Gene3D" id="3.40.50.150">
    <property type="entry name" value="Vaccinia Virus protein VP39"/>
    <property type="match status" value="1"/>
</dbReference>
<dbReference type="GO" id="GO:0008168">
    <property type="term" value="F:methyltransferase activity"/>
    <property type="evidence" value="ECO:0007669"/>
    <property type="project" value="UniProtKB-KW"/>
</dbReference>
<organism evidence="2 3">
    <name type="scientific">Dactylosporangium salmoneum</name>
    <dbReference type="NCBI Taxonomy" id="53361"/>
    <lineage>
        <taxon>Bacteria</taxon>
        <taxon>Bacillati</taxon>
        <taxon>Actinomycetota</taxon>
        <taxon>Actinomycetes</taxon>
        <taxon>Micromonosporales</taxon>
        <taxon>Micromonosporaceae</taxon>
        <taxon>Dactylosporangium</taxon>
    </lineage>
</organism>
<evidence type="ECO:0000256" key="1">
    <source>
        <dbReference type="ARBA" id="ARBA00022679"/>
    </source>
</evidence>
<dbReference type="EMBL" id="BAAARV010000013">
    <property type="protein sequence ID" value="GAA2333925.1"/>
    <property type="molecule type" value="Genomic_DNA"/>
</dbReference>
<dbReference type="PANTHER" id="PTHR43861:SF3">
    <property type="entry name" value="PUTATIVE (AFU_ORTHOLOGUE AFUA_2G14390)-RELATED"/>
    <property type="match status" value="1"/>
</dbReference>
<comment type="caution">
    <text evidence="2">The sequence shown here is derived from an EMBL/GenBank/DDBJ whole genome shotgun (WGS) entry which is preliminary data.</text>
</comment>
<evidence type="ECO:0000313" key="2">
    <source>
        <dbReference type="EMBL" id="GAA2333925.1"/>
    </source>
</evidence>
<gene>
    <name evidence="2" type="ORF">GCM10010170_013350</name>
</gene>
<dbReference type="CDD" id="cd02440">
    <property type="entry name" value="AdoMet_MTases"/>
    <property type="match status" value="1"/>
</dbReference>
<dbReference type="InterPro" id="IPR029063">
    <property type="entry name" value="SAM-dependent_MTases_sf"/>
</dbReference>
<accession>A0ABP5SLD0</accession>
<proteinExistence type="predicted"/>
<sequence>MTAAIDPVSRYSFDNDDPESVGRHSHLSDILDGLTFRRLAAVGDLAGKRCLEVGAGGGSVARWMAEQGGDVLATDLNVRHLPVGAGFRVLRHDLVTEPVPDGPWDLIHARLVLLHIPQREAVLARLAASLAPGGAIVIEDWATEFGRLCLSAPDAETAGIIEHYRDLLVNTVLPARGNDPTWAASVHERMVGLGLEAQTVIEAESWPGGSPGALLIAVNVAQLRDDFVAAGFTEEHIQRLYAAVRDPRLVVRGHFTYSTLGRRPHA</sequence>
<name>A0ABP5SLD0_9ACTN</name>
<keyword evidence="1" id="KW-0808">Transferase</keyword>
<dbReference type="GO" id="GO:0032259">
    <property type="term" value="P:methylation"/>
    <property type="evidence" value="ECO:0007669"/>
    <property type="project" value="UniProtKB-KW"/>
</dbReference>
<dbReference type="SUPFAM" id="SSF53335">
    <property type="entry name" value="S-adenosyl-L-methionine-dependent methyltransferases"/>
    <property type="match status" value="1"/>
</dbReference>
<reference evidence="3" key="1">
    <citation type="journal article" date="2019" name="Int. J. Syst. Evol. Microbiol.">
        <title>The Global Catalogue of Microorganisms (GCM) 10K type strain sequencing project: providing services to taxonomists for standard genome sequencing and annotation.</title>
        <authorList>
            <consortium name="The Broad Institute Genomics Platform"/>
            <consortium name="The Broad Institute Genome Sequencing Center for Infectious Disease"/>
            <person name="Wu L."/>
            <person name="Ma J."/>
        </authorList>
    </citation>
    <scope>NUCLEOTIDE SEQUENCE [LARGE SCALE GENOMIC DNA]</scope>
    <source>
        <strain evidence="3">JCM 3272</strain>
    </source>
</reference>
<evidence type="ECO:0000313" key="3">
    <source>
        <dbReference type="Proteomes" id="UP001501444"/>
    </source>
</evidence>
<dbReference type="Pfam" id="PF13489">
    <property type="entry name" value="Methyltransf_23"/>
    <property type="match status" value="1"/>
</dbReference>
<keyword evidence="3" id="KW-1185">Reference proteome</keyword>
<dbReference type="Proteomes" id="UP001501444">
    <property type="component" value="Unassembled WGS sequence"/>
</dbReference>
<protein>
    <submittedName>
        <fullName evidence="2">Methyltransferase domain-containing protein</fullName>
    </submittedName>
</protein>
<keyword evidence="2" id="KW-0489">Methyltransferase</keyword>
<dbReference type="PANTHER" id="PTHR43861">
    <property type="entry name" value="TRANS-ACONITATE 2-METHYLTRANSFERASE-RELATED"/>
    <property type="match status" value="1"/>
</dbReference>